<dbReference type="EMBL" id="JYDP01000857">
    <property type="protein sequence ID" value="KRY99409.1"/>
    <property type="molecule type" value="Genomic_DNA"/>
</dbReference>
<evidence type="ECO:0000313" key="2">
    <source>
        <dbReference type="Proteomes" id="UP000055024"/>
    </source>
</evidence>
<reference evidence="1" key="1">
    <citation type="submission" date="2015-01" db="EMBL/GenBank/DDBJ databases">
        <title>Evolution of Trichinella species and genotypes.</title>
        <authorList>
            <person name="Korhonen P.K."/>
            <person name="Edoardo P."/>
            <person name="Giuseppe L.R."/>
            <person name="Gasser R.B."/>
        </authorList>
    </citation>
    <scope>NUCLEOTIDE SEQUENCE [LARGE SCALE GENOMIC DNA]</scope>
    <source>
        <strain evidence="1">ISS1029</strain>
    </source>
</reference>
<accession>A0A0V1GMM0</accession>
<evidence type="ECO:0000313" key="1">
    <source>
        <dbReference type="EMBL" id="KRY99409.1"/>
    </source>
</evidence>
<sequence>MSKLGQQLVVATQSPIRVILPAATLQRTRQVDRMSNLLQL</sequence>
<protein>
    <submittedName>
        <fullName evidence="1">Uncharacterized protein</fullName>
    </submittedName>
</protein>
<feature type="non-terminal residue" evidence="1">
    <location>
        <position position="40"/>
    </location>
</feature>
<proteinExistence type="predicted"/>
<dbReference type="Proteomes" id="UP000055024">
    <property type="component" value="Unassembled WGS sequence"/>
</dbReference>
<gene>
    <name evidence="1" type="ORF">T11_16847</name>
</gene>
<comment type="caution">
    <text evidence="1">The sequence shown here is derived from an EMBL/GenBank/DDBJ whole genome shotgun (WGS) entry which is preliminary data.</text>
</comment>
<dbReference type="AlphaFoldDB" id="A0A0V1GMM0"/>
<organism evidence="1 2">
    <name type="scientific">Trichinella zimbabwensis</name>
    <dbReference type="NCBI Taxonomy" id="268475"/>
    <lineage>
        <taxon>Eukaryota</taxon>
        <taxon>Metazoa</taxon>
        <taxon>Ecdysozoa</taxon>
        <taxon>Nematoda</taxon>
        <taxon>Enoplea</taxon>
        <taxon>Dorylaimia</taxon>
        <taxon>Trichinellida</taxon>
        <taxon>Trichinellidae</taxon>
        <taxon>Trichinella</taxon>
    </lineage>
</organism>
<keyword evidence="2" id="KW-1185">Reference proteome</keyword>
<name>A0A0V1GMM0_9BILA</name>